<dbReference type="Proteomes" id="UP001519460">
    <property type="component" value="Unassembled WGS sequence"/>
</dbReference>
<dbReference type="AlphaFoldDB" id="A0ABD0J571"/>
<organism evidence="1 2">
    <name type="scientific">Batillaria attramentaria</name>
    <dbReference type="NCBI Taxonomy" id="370345"/>
    <lineage>
        <taxon>Eukaryota</taxon>
        <taxon>Metazoa</taxon>
        <taxon>Spiralia</taxon>
        <taxon>Lophotrochozoa</taxon>
        <taxon>Mollusca</taxon>
        <taxon>Gastropoda</taxon>
        <taxon>Caenogastropoda</taxon>
        <taxon>Sorbeoconcha</taxon>
        <taxon>Cerithioidea</taxon>
        <taxon>Batillariidae</taxon>
        <taxon>Batillaria</taxon>
    </lineage>
</organism>
<gene>
    <name evidence="1" type="ORF">BaRGS_00038645</name>
</gene>
<sequence>MSRFLHSTFAKRRTVEFVTTAPILPPQYISQPVTHNLLSVSVILSHTASLMHQPACPKLPPQHMSACLTLPPQYISQPVPHYLLSASASLSHTTSSVYQPACPTLPP</sequence>
<comment type="caution">
    <text evidence="1">The sequence shown here is derived from an EMBL/GenBank/DDBJ whole genome shotgun (WGS) entry which is preliminary data.</text>
</comment>
<evidence type="ECO:0000313" key="2">
    <source>
        <dbReference type="Proteomes" id="UP001519460"/>
    </source>
</evidence>
<keyword evidence="2" id="KW-1185">Reference proteome</keyword>
<proteinExistence type="predicted"/>
<protein>
    <submittedName>
        <fullName evidence="1">Uncharacterized protein</fullName>
    </submittedName>
</protein>
<accession>A0ABD0J571</accession>
<name>A0ABD0J571_9CAEN</name>
<dbReference type="EMBL" id="JACVVK020000633">
    <property type="protein sequence ID" value="KAK7461601.1"/>
    <property type="molecule type" value="Genomic_DNA"/>
</dbReference>
<evidence type="ECO:0000313" key="1">
    <source>
        <dbReference type="EMBL" id="KAK7461601.1"/>
    </source>
</evidence>
<reference evidence="1 2" key="1">
    <citation type="journal article" date="2023" name="Sci. Data">
        <title>Genome assembly of the Korean intertidal mud-creeper Batillaria attramentaria.</title>
        <authorList>
            <person name="Patra A.K."/>
            <person name="Ho P.T."/>
            <person name="Jun S."/>
            <person name="Lee S.J."/>
            <person name="Kim Y."/>
            <person name="Won Y.J."/>
        </authorList>
    </citation>
    <scope>NUCLEOTIDE SEQUENCE [LARGE SCALE GENOMIC DNA]</scope>
    <source>
        <strain evidence="1">Wonlab-2016</strain>
    </source>
</reference>